<reference evidence="2" key="1">
    <citation type="journal article" date="2009" name="Genome Biol.">
        <title>Genomic and genetic analyses of diversity and plant interactions of Pseudomonas fluorescens.</title>
        <authorList>
            <person name="Silby M.W."/>
            <person name="Cerdeno-Tarraga A.M."/>
            <person name="Vernikos G.S."/>
            <person name="Giddens S.R."/>
            <person name="Jackson R.W."/>
            <person name="Preston G.M."/>
            <person name="Zhang X.X."/>
            <person name="Moon C.D."/>
            <person name="Gehrig S.M."/>
            <person name="Godfrey S.A."/>
            <person name="Knight C.G."/>
            <person name="Malone J.G."/>
            <person name="Robinson Z."/>
            <person name="Spiers A.J."/>
            <person name="Harris S."/>
            <person name="Challis G.L."/>
            <person name="Yaxley A.M."/>
            <person name="Harris D."/>
            <person name="Seeger K."/>
            <person name="Murphy L."/>
            <person name="Rutter S."/>
            <person name="Squares R."/>
            <person name="Quail M.A."/>
            <person name="Saunders E."/>
            <person name="Mavromatis K."/>
            <person name="Brettin T.S."/>
            <person name="Bentley S.D."/>
            <person name="Hothersall J."/>
            <person name="Stephens E."/>
            <person name="Thomas C.M."/>
            <person name="Parkhill J."/>
            <person name="Levy S.B."/>
            <person name="Rainey P.B."/>
            <person name="Thomson N.R."/>
        </authorList>
    </citation>
    <scope>NUCLEOTIDE SEQUENCE [LARGE SCALE GENOMIC DNA]</scope>
    <source>
        <strain evidence="2">SBW25</strain>
    </source>
</reference>
<dbReference type="EMBL" id="OV986001">
    <property type="protein sequence ID" value="CAI2796732.1"/>
    <property type="molecule type" value="Genomic_DNA"/>
</dbReference>
<dbReference type="KEGG" id="pfs:PFLU_2495"/>
<dbReference type="Proteomes" id="UP001152918">
    <property type="component" value="Chromosome"/>
</dbReference>
<accession>C3K8R2</accession>
<protein>
    <submittedName>
        <fullName evidence="2">Uncharacterized protein</fullName>
    </submittedName>
</protein>
<dbReference type="EMBL" id="AM181176">
    <property type="protein sequence ID" value="CAY48732.1"/>
    <property type="molecule type" value="Genomic_DNA"/>
</dbReference>
<dbReference type="AlphaFoldDB" id="C3K8R2"/>
<dbReference type="HOGENOM" id="CLU_1383102_0_0_6"/>
<proteinExistence type="predicted"/>
<reference evidence="1" key="2">
    <citation type="submission" date="2023-10" db="EMBL/GenBank/DDBJ databases">
        <authorList>
            <person name="Fortmann-Grote C."/>
        </authorList>
    </citation>
    <scope>NUCLEOTIDE SEQUENCE</scope>
    <source>
        <strain evidence="1">SBW25</strain>
    </source>
</reference>
<evidence type="ECO:0000313" key="2">
    <source>
        <dbReference type="EMBL" id="CAY48732.1"/>
    </source>
</evidence>
<sequence length="197" mass="22677">MRVNTSSKRGIVSHKILVQLQRARRHGRQENNNFMIVNELCWFPIMPKLKKYIEATQKCEELTMQMVEDVGGIVFSVRALEHTFLLANLEVEKAAQLDVSDTNKTTSLPSYMLARELKKLNFSLEALKTSIKRNIGESLSYLNSLTANLEMEIPDDPDDPLWEAFRDYKKVLIKSVRTLKKLDDELFNAEISLVDES</sequence>
<gene>
    <name evidence="2" type="ordered locus">PFLU_2495</name>
</gene>
<evidence type="ECO:0000313" key="1">
    <source>
        <dbReference type="EMBL" id="CAI2796732.1"/>
    </source>
</evidence>
<name>C3K8R2_PSEFS</name>
<organism evidence="2">
    <name type="scientific">Pseudomonas fluorescens (strain SBW25)</name>
    <dbReference type="NCBI Taxonomy" id="216595"/>
    <lineage>
        <taxon>Bacteria</taxon>
        <taxon>Pseudomonadati</taxon>
        <taxon>Pseudomonadota</taxon>
        <taxon>Gammaproteobacteria</taxon>
        <taxon>Pseudomonadales</taxon>
        <taxon>Pseudomonadaceae</taxon>
        <taxon>Pseudomonas</taxon>
    </lineage>
</organism>